<dbReference type="OrthoDB" id="621651at2759"/>
<sequence length="519" mass="58395">MATQVDIPFQGWSLSGQDQSKEGGNGLVQEMLDHGSISFGRYAIEPLSWEKYSVFNHDTCQEELGKLTYPGLVAQKKAYFEEYYKKIRALKAMEEEKSTEIENTHETLIEHIEIDPKIDKTMKCEVDASKFSVPEVVVQNELLHENESTGKEIPLQFVLRNIVEHEMKSMLDSDSLSTSCVTDVAMGNDVNQAESGVVNSSQLVRRKTVNKVEHEKKLMQDFDSLSKDWVKFKKGLASIGRKESGESTIDDKNGNVASAVTKSFRADKDMTISRGNLLGQKVHMPQIKLFKEPKQPTQKANSADTKSTRLSKPSTGYRVAFNSRPNSLSSHNRPLRRAKSSLPSPNEATRVRSKTIEKSASNPSLSKGKSTRRSSLDSLMKPTASSNARSIQSEVKSFRNSGVVKKPLPSRVPKVLKRDTSHSVLPKRRSSNVLAQDKLPKTRSDMASKTPLHGKKPRQAKIVLTSRKRVEPKKALDLNTRSKKLVTRRKEASLTYNRTKLNEDSPLKKNQRHEKPPWR</sequence>
<feature type="compositionally biased region" description="Polar residues" evidence="1">
    <location>
        <begin position="383"/>
        <end position="400"/>
    </location>
</feature>
<organism evidence="2 3">
    <name type="scientific">Carex littledalei</name>
    <dbReference type="NCBI Taxonomy" id="544730"/>
    <lineage>
        <taxon>Eukaryota</taxon>
        <taxon>Viridiplantae</taxon>
        <taxon>Streptophyta</taxon>
        <taxon>Embryophyta</taxon>
        <taxon>Tracheophyta</taxon>
        <taxon>Spermatophyta</taxon>
        <taxon>Magnoliopsida</taxon>
        <taxon>Liliopsida</taxon>
        <taxon>Poales</taxon>
        <taxon>Cyperaceae</taxon>
        <taxon>Cyperoideae</taxon>
        <taxon>Cariceae</taxon>
        <taxon>Carex</taxon>
        <taxon>Carex subgen. Euthyceras</taxon>
    </lineage>
</organism>
<reference evidence="2" key="1">
    <citation type="submission" date="2020-01" db="EMBL/GenBank/DDBJ databases">
        <title>Genome sequence of Kobresia littledalei, the first chromosome-level genome in the family Cyperaceae.</title>
        <authorList>
            <person name="Qu G."/>
        </authorList>
    </citation>
    <scope>NUCLEOTIDE SEQUENCE</scope>
    <source>
        <strain evidence="2">C.B.Clarke</strain>
        <tissue evidence="2">Leaf</tissue>
    </source>
</reference>
<protein>
    <recommendedName>
        <fullName evidence="4">TPX2 C-terminal domain-containing protein</fullName>
    </recommendedName>
</protein>
<dbReference type="PANTHER" id="PTHR47286:SF2">
    <property type="entry name" value="F3I6.9 PROTEIN"/>
    <property type="match status" value="1"/>
</dbReference>
<name>A0A833VW60_9POAL</name>
<evidence type="ECO:0000256" key="1">
    <source>
        <dbReference type="SAM" id="MobiDB-lite"/>
    </source>
</evidence>
<comment type="caution">
    <text evidence="2">The sequence shown here is derived from an EMBL/GenBank/DDBJ whole genome shotgun (WGS) entry which is preliminary data.</text>
</comment>
<dbReference type="PANTHER" id="PTHR47286">
    <property type="entry name" value="F3I6.9 PROTEIN"/>
    <property type="match status" value="1"/>
</dbReference>
<feature type="compositionally biased region" description="Polar residues" evidence="1">
    <location>
        <begin position="295"/>
        <end position="314"/>
    </location>
</feature>
<feature type="compositionally biased region" description="Polar residues" evidence="1">
    <location>
        <begin position="323"/>
        <end position="332"/>
    </location>
</feature>
<evidence type="ECO:0000313" key="2">
    <source>
        <dbReference type="EMBL" id="KAF3337813.1"/>
    </source>
</evidence>
<dbReference type="EMBL" id="SWLB01000006">
    <property type="protein sequence ID" value="KAF3337813.1"/>
    <property type="molecule type" value="Genomic_DNA"/>
</dbReference>
<evidence type="ECO:0000313" key="3">
    <source>
        <dbReference type="Proteomes" id="UP000623129"/>
    </source>
</evidence>
<feature type="compositionally biased region" description="Basic and acidic residues" evidence="1">
    <location>
        <begin position="500"/>
        <end position="519"/>
    </location>
</feature>
<evidence type="ECO:0008006" key="4">
    <source>
        <dbReference type="Google" id="ProtNLM"/>
    </source>
</evidence>
<dbReference type="AlphaFoldDB" id="A0A833VW60"/>
<proteinExistence type="predicted"/>
<gene>
    <name evidence="2" type="ORF">FCM35_KLT18400</name>
</gene>
<feature type="region of interest" description="Disordered" evidence="1">
    <location>
        <begin position="287"/>
        <end position="519"/>
    </location>
</feature>
<dbReference type="Proteomes" id="UP000623129">
    <property type="component" value="Unassembled WGS sequence"/>
</dbReference>
<keyword evidence="3" id="KW-1185">Reference proteome</keyword>
<feature type="compositionally biased region" description="Polar residues" evidence="1">
    <location>
        <begin position="358"/>
        <end position="368"/>
    </location>
</feature>
<accession>A0A833VW60</accession>